<dbReference type="AlphaFoldDB" id="I2NVA3"/>
<accession>I2NVA3</accession>
<gene>
    <name evidence="1" type="ORF">HMPREF1051_1848</name>
</gene>
<protein>
    <submittedName>
        <fullName evidence="1">Uncharacterized protein</fullName>
    </submittedName>
</protein>
<name>I2NVA3_NEISI</name>
<evidence type="ECO:0000313" key="2">
    <source>
        <dbReference type="Proteomes" id="UP000004473"/>
    </source>
</evidence>
<dbReference type="Proteomes" id="UP000004473">
    <property type="component" value="Unassembled WGS sequence"/>
</dbReference>
<dbReference type="EMBL" id="AJMT01000047">
    <property type="protein sequence ID" value="EIG29764.1"/>
    <property type="molecule type" value="Genomic_DNA"/>
</dbReference>
<proteinExistence type="predicted"/>
<evidence type="ECO:0000313" key="1">
    <source>
        <dbReference type="EMBL" id="EIG29764.1"/>
    </source>
</evidence>
<reference evidence="1 2" key="1">
    <citation type="submission" date="2012-04" db="EMBL/GenBank/DDBJ databases">
        <authorList>
            <person name="Harkins D.M."/>
            <person name="Madupu R."/>
            <person name="Durkin A.S."/>
            <person name="Torralba M."/>
            <person name="Methe B."/>
            <person name="Sutton G.G."/>
            <person name="Nelson K.E."/>
        </authorList>
    </citation>
    <scope>NUCLEOTIDE SEQUENCE [LARGE SCALE GENOMIC DNA]</scope>
    <source>
        <strain evidence="1 2">VK64</strain>
    </source>
</reference>
<sequence>MNKSQLFGVSMVCFLFRRRGWFAGRYWGSSETLFSSFQTTFV</sequence>
<organism evidence="1 2">
    <name type="scientific">Neisseria sicca VK64</name>
    <dbReference type="NCBI Taxonomy" id="1095748"/>
    <lineage>
        <taxon>Bacteria</taxon>
        <taxon>Pseudomonadati</taxon>
        <taxon>Pseudomonadota</taxon>
        <taxon>Betaproteobacteria</taxon>
        <taxon>Neisseriales</taxon>
        <taxon>Neisseriaceae</taxon>
        <taxon>Neisseria</taxon>
    </lineage>
</organism>
<dbReference type="PATRIC" id="fig|1095748.3.peg.650"/>
<comment type="caution">
    <text evidence="1">The sequence shown here is derived from an EMBL/GenBank/DDBJ whole genome shotgun (WGS) entry which is preliminary data.</text>
</comment>